<dbReference type="InterPro" id="IPR013341">
    <property type="entry name" value="Mandelate_racemase_N_dom"/>
</dbReference>
<dbReference type="Pfam" id="PF02746">
    <property type="entry name" value="MR_MLE_N"/>
    <property type="match status" value="1"/>
</dbReference>
<dbReference type="Gene3D" id="3.30.390.10">
    <property type="entry name" value="Enolase-like, N-terminal domain"/>
    <property type="match status" value="1"/>
</dbReference>
<sequence length="393" mass="42511">MIIERIDTAQVAPRWGLLRVVTRDGAEGFGEYTVEGQIGSAEAAVQQFAEEFTGRDASEIKRLVRGAYDRNFYHGGAHYMSALGGIEIALWDLAGKAAGQPIHKLLGGKVRDRVKVYRWAGGNNNAPGAAAEEAAKVVAEGARAIKMNACPPLAAIDTYGGIQAAVARAAAVREAVGPEVEIAFDFHGRCNVPMARKLAKELEFAKPLFYEEPVRPDYNRWLPEIAGITHVPIATGERMCTVAEFSDVVAARGAHILQPDIVHIGGISNTAEVGALAEANGIALAPHCPLSPIAFMACLHVVVQCRAGWILEWSKGIHYNASGATGDVDPWLRYLDERDWPMFEVDADGHLTVPEGPGLGIRVNWAEVEKAAKTKVAWRDELMYLPDGTVSNW</sequence>
<dbReference type="SMART" id="SM00922">
    <property type="entry name" value="MR_MLE"/>
    <property type="match status" value="1"/>
</dbReference>
<dbReference type="PROSITE" id="PS00908">
    <property type="entry name" value="MR_MLE_1"/>
    <property type="match status" value="1"/>
</dbReference>
<dbReference type="InterPro" id="IPR036849">
    <property type="entry name" value="Enolase-like_C_sf"/>
</dbReference>
<keyword evidence="1 3" id="KW-0456">Lyase</keyword>
<dbReference type="GO" id="GO:0008869">
    <property type="term" value="F:galactonate dehydratase activity"/>
    <property type="evidence" value="ECO:0007669"/>
    <property type="project" value="UniProtKB-EC"/>
</dbReference>
<dbReference type="SUPFAM" id="SSF54826">
    <property type="entry name" value="Enolase N-terminal domain-like"/>
    <property type="match status" value="1"/>
</dbReference>
<dbReference type="EC" id="4.2.1.6" evidence="3"/>
<dbReference type="RefSeq" id="WP_194452953.1">
    <property type="nucleotide sequence ID" value="NZ_CP063849.1"/>
</dbReference>
<organism evidence="3 4">
    <name type="scientific">Paludibaculum fermentans</name>
    <dbReference type="NCBI Taxonomy" id="1473598"/>
    <lineage>
        <taxon>Bacteria</taxon>
        <taxon>Pseudomonadati</taxon>
        <taxon>Acidobacteriota</taxon>
        <taxon>Terriglobia</taxon>
        <taxon>Bryobacterales</taxon>
        <taxon>Bryobacteraceae</taxon>
        <taxon>Paludibaculum</taxon>
    </lineage>
</organism>
<dbReference type="Proteomes" id="UP000593892">
    <property type="component" value="Chromosome"/>
</dbReference>
<gene>
    <name evidence="3" type="primary">dgoD</name>
    <name evidence="3" type="ORF">IRI77_15525</name>
</gene>
<evidence type="ECO:0000313" key="3">
    <source>
        <dbReference type="EMBL" id="QOY91299.1"/>
    </source>
</evidence>
<dbReference type="SUPFAM" id="SSF51604">
    <property type="entry name" value="Enolase C-terminal domain-like"/>
    <property type="match status" value="1"/>
</dbReference>
<evidence type="ECO:0000256" key="1">
    <source>
        <dbReference type="ARBA" id="ARBA00023239"/>
    </source>
</evidence>
<evidence type="ECO:0000259" key="2">
    <source>
        <dbReference type="SMART" id="SM00922"/>
    </source>
</evidence>
<dbReference type="PANTHER" id="PTHR48080">
    <property type="entry name" value="D-GALACTONATE DEHYDRATASE-RELATED"/>
    <property type="match status" value="1"/>
</dbReference>
<dbReference type="PANTHER" id="PTHR48080:SF2">
    <property type="entry name" value="D-GALACTONATE DEHYDRATASE"/>
    <property type="match status" value="1"/>
</dbReference>
<dbReference type="InterPro" id="IPR034593">
    <property type="entry name" value="DgoD-like"/>
</dbReference>
<dbReference type="Pfam" id="PF13378">
    <property type="entry name" value="MR_MLE_C"/>
    <property type="match status" value="1"/>
</dbReference>
<reference evidence="3 4" key="1">
    <citation type="submission" date="2020-10" db="EMBL/GenBank/DDBJ databases">
        <title>Complete genome sequence of Paludibaculum fermentans P105T, a facultatively anaerobic acidobacterium capable of dissimilatory Fe(III) reduction.</title>
        <authorList>
            <person name="Dedysh S.N."/>
            <person name="Beletsky A.V."/>
            <person name="Kulichevskaya I.S."/>
            <person name="Mardanov A.V."/>
            <person name="Ravin N.V."/>
        </authorList>
    </citation>
    <scope>NUCLEOTIDE SEQUENCE [LARGE SCALE GENOMIC DNA]</scope>
    <source>
        <strain evidence="3 4">P105</strain>
    </source>
</reference>
<keyword evidence="4" id="KW-1185">Reference proteome</keyword>
<evidence type="ECO:0000313" key="4">
    <source>
        <dbReference type="Proteomes" id="UP000593892"/>
    </source>
</evidence>
<protein>
    <submittedName>
        <fullName evidence="3">Galactonate dehydratase</fullName>
        <ecNumber evidence="3">4.2.1.6</ecNumber>
    </submittedName>
</protein>
<dbReference type="SFLD" id="SFLDS00001">
    <property type="entry name" value="Enolase"/>
    <property type="match status" value="1"/>
</dbReference>
<name>A0A7S7SNC0_PALFE</name>
<dbReference type="SFLD" id="SFLDG00179">
    <property type="entry name" value="mandelate_racemase"/>
    <property type="match status" value="1"/>
</dbReference>
<dbReference type="Gene3D" id="3.20.20.120">
    <property type="entry name" value="Enolase-like C-terminal domain"/>
    <property type="match status" value="1"/>
</dbReference>
<feature type="domain" description="Mandelate racemase/muconate lactonizing enzyme C-terminal" evidence="2">
    <location>
        <begin position="127"/>
        <end position="232"/>
    </location>
</feature>
<dbReference type="InterPro" id="IPR029017">
    <property type="entry name" value="Enolase-like_N"/>
</dbReference>
<dbReference type="EMBL" id="CP063849">
    <property type="protein sequence ID" value="QOY91299.1"/>
    <property type="molecule type" value="Genomic_DNA"/>
</dbReference>
<dbReference type="NCBIfam" id="NF010624">
    <property type="entry name" value="PRK14017.1"/>
    <property type="match status" value="1"/>
</dbReference>
<dbReference type="InterPro" id="IPR018110">
    <property type="entry name" value="Mandel_Rmase/mucon_lact_enz_CS"/>
</dbReference>
<dbReference type="KEGG" id="pfer:IRI77_15525"/>
<accession>A0A7S7SNC0</accession>
<dbReference type="InterPro" id="IPR013342">
    <property type="entry name" value="Mandelate_racemase_C"/>
</dbReference>
<dbReference type="InterPro" id="IPR029065">
    <property type="entry name" value="Enolase_C-like"/>
</dbReference>
<proteinExistence type="predicted"/>
<dbReference type="GO" id="GO:0009063">
    <property type="term" value="P:amino acid catabolic process"/>
    <property type="evidence" value="ECO:0007669"/>
    <property type="project" value="InterPro"/>
</dbReference>
<dbReference type="AlphaFoldDB" id="A0A7S7SNC0"/>